<accession>A0ABZ1LBI6</accession>
<proteinExistence type="predicted"/>
<reference evidence="2 3" key="1">
    <citation type="submission" date="2022-10" db="EMBL/GenBank/DDBJ databases">
        <title>The complete genomes of actinobacterial strains from the NBC collection.</title>
        <authorList>
            <person name="Joergensen T.S."/>
            <person name="Alvarez Arevalo M."/>
            <person name="Sterndorff E.B."/>
            <person name="Faurdal D."/>
            <person name="Vuksanovic O."/>
            <person name="Mourched A.-S."/>
            <person name="Charusanti P."/>
            <person name="Shaw S."/>
            <person name="Blin K."/>
            <person name="Weber T."/>
        </authorList>
    </citation>
    <scope>NUCLEOTIDE SEQUENCE [LARGE SCALE GENOMIC DNA]</scope>
    <source>
        <strain evidence="2 3">NBC_00123</strain>
    </source>
</reference>
<gene>
    <name evidence="2" type="ORF">OG814_18865</name>
</gene>
<feature type="region of interest" description="Disordered" evidence="1">
    <location>
        <begin position="1"/>
        <end position="22"/>
    </location>
</feature>
<sequence length="175" mass="18505">MACTNSNPTPCSSSPEPPGNPPGARALLSDAAFNGVTHTVLDNNPGMAPSKASRIVVEALKFVHAAALFPQARISPTSEVDEGWHALILHTHLYATLCSRLGRTVHHYPERPDAARHDPDVITRTMALIEQAGYTPDAELWTGRVGDLVGVVRHTPPGGCGPINPGNCASLPPQD</sequence>
<dbReference type="Proteomes" id="UP001622594">
    <property type="component" value="Chromosome"/>
</dbReference>
<evidence type="ECO:0000313" key="3">
    <source>
        <dbReference type="Proteomes" id="UP001622594"/>
    </source>
</evidence>
<name>A0ABZ1LBI6_9ACTN</name>
<dbReference type="RefSeq" id="WP_327163323.1">
    <property type="nucleotide sequence ID" value="NZ_CP108062.1"/>
</dbReference>
<feature type="compositionally biased region" description="Low complexity" evidence="1">
    <location>
        <begin position="1"/>
        <end position="14"/>
    </location>
</feature>
<evidence type="ECO:0000256" key="1">
    <source>
        <dbReference type="SAM" id="MobiDB-lite"/>
    </source>
</evidence>
<organism evidence="2 3">
    <name type="scientific">Streptomyces zaomyceticus</name>
    <dbReference type="NCBI Taxonomy" id="68286"/>
    <lineage>
        <taxon>Bacteria</taxon>
        <taxon>Bacillati</taxon>
        <taxon>Actinomycetota</taxon>
        <taxon>Actinomycetes</taxon>
        <taxon>Kitasatosporales</taxon>
        <taxon>Streptomycetaceae</taxon>
        <taxon>Streptomyces</taxon>
    </lineage>
</organism>
<dbReference type="EMBL" id="CP108188">
    <property type="protein sequence ID" value="WTR71199.1"/>
    <property type="molecule type" value="Genomic_DNA"/>
</dbReference>
<keyword evidence="3" id="KW-1185">Reference proteome</keyword>
<protein>
    <submittedName>
        <fullName evidence="2">Uncharacterized protein</fullName>
    </submittedName>
</protein>
<evidence type="ECO:0000313" key="2">
    <source>
        <dbReference type="EMBL" id="WTR71199.1"/>
    </source>
</evidence>